<feature type="transmembrane region" description="Helical" evidence="2">
    <location>
        <begin position="73"/>
        <end position="95"/>
    </location>
</feature>
<feature type="compositionally biased region" description="Basic and acidic residues" evidence="1">
    <location>
        <begin position="364"/>
        <end position="378"/>
    </location>
</feature>
<feature type="transmembrane region" description="Helical" evidence="2">
    <location>
        <begin position="240"/>
        <end position="261"/>
    </location>
</feature>
<protein>
    <submittedName>
        <fullName evidence="4">Integral membrane protein</fullName>
    </submittedName>
</protein>
<evidence type="ECO:0000256" key="1">
    <source>
        <dbReference type="SAM" id="MobiDB-lite"/>
    </source>
</evidence>
<name>A0A2P5HZM6_DIAHE</name>
<dbReference type="InParanoid" id="A0A2P5HZM6"/>
<feature type="domain" description="DUF7703" evidence="3">
    <location>
        <begin position="43"/>
        <end position="307"/>
    </location>
</feature>
<evidence type="ECO:0000313" key="4">
    <source>
        <dbReference type="EMBL" id="POS75706.1"/>
    </source>
</evidence>
<reference evidence="4" key="1">
    <citation type="submission" date="2017-09" db="EMBL/GenBank/DDBJ databases">
        <title>Polyketide synthases of a Diaporthe helianthi virulent isolate.</title>
        <authorList>
            <person name="Baroncelli R."/>
        </authorList>
    </citation>
    <scope>NUCLEOTIDE SEQUENCE [LARGE SCALE GENOMIC DNA]</scope>
    <source>
        <strain evidence="4">7/96</strain>
    </source>
</reference>
<gene>
    <name evidence="4" type="ORF">DHEL01_v205902</name>
</gene>
<dbReference type="OrthoDB" id="405906at2759"/>
<proteinExistence type="predicted"/>
<evidence type="ECO:0000256" key="2">
    <source>
        <dbReference type="SAM" id="Phobius"/>
    </source>
</evidence>
<feature type="transmembrane region" description="Helical" evidence="2">
    <location>
        <begin position="107"/>
        <end position="129"/>
    </location>
</feature>
<keyword evidence="5" id="KW-1185">Reference proteome</keyword>
<dbReference type="AlphaFoldDB" id="A0A2P5HZM6"/>
<dbReference type="InterPro" id="IPR056120">
    <property type="entry name" value="DUF7703"/>
</dbReference>
<evidence type="ECO:0000313" key="5">
    <source>
        <dbReference type="Proteomes" id="UP000094444"/>
    </source>
</evidence>
<dbReference type="EMBL" id="MAVT02000454">
    <property type="protein sequence ID" value="POS75706.1"/>
    <property type="molecule type" value="Genomic_DNA"/>
</dbReference>
<dbReference type="Pfam" id="PF24802">
    <property type="entry name" value="DUF7703"/>
    <property type="match status" value="1"/>
</dbReference>
<feature type="transmembrane region" description="Helical" evidence="2">
    <location>
        <begin position="141"/>
        <end position="164"/>
    </location>
</feature>
<evidence type="ECO:0000259" key="3">
    <source>
        <dbReference type="Pfam" id="PF24802"/>
    </source>
</evidence>
<dbReference type="PANTHER" id="PTHR37013:SF4">
    <property type="entry name" value="INTEGRAL MEMBRANE PROTEIN"/>
    <property type="match status" value="1"/>
</dbReference>
<keyword evidence="2" id="KW-1133">Transmembrane helix</keyword>
<accession>A0A2P5HZM6</accession>
<organism evidence="4 5">
    <name type="scientific">Diaporthe helianthi</name>
    <dbReference type="NCBI Taxonomy" id="158607"/>
    <lineage>
        <taxon>Eukaryota</taxon>
        <taxon>Fungi</taxon>
        <taxon>Dikarya</taxon>
        <taxon>Ascomycota</taxon>
        <taxon>Pezizomycotina</taxon>
        <taxon>Sordariomycetes</taxon>
        <taxon>Sordariomycetidae</taxon>
        <taxon>Diaporthales</taxon>
        <taxon>Diaporthaceae</taxon>
        <taxon>Diaporthe</taxon>
    </lineage>
</organism>
<dbReference type="PANTHER" id="PTHR37013">
    <property type="entry name" value="INTEGRAL MEMBRANE PROTEIN (AFU_ORTHOLOGUE AFUA_1G05950)-RELATED"/>
    <property type="match status" value="1"/>
</dbReference>
<feature type="transmembrane region" description="Helical" evidence="2">
    <location>
        <begin position="43"/>
        <end position="66"/>
    </location>
</feature>
<comment type="caution">
    <text evidence="4">The sequence shown here is derived from an EMBL/GenBank/DDBJ whole genome shotgun (WGS) entry which is preliminary data.</text>
</comment>
<dbReference type="Proteomes" id="UP000094444">
    <property type="component" value="Unassembled WGS sequence"/>
</dbReference>
<keyword evidence="2" id="KW-0812">Transmembrane</keyword>
<feature type="region of interest" description="Disordered" evidence="1">
    <location>
        <begin position="347"/>
        <end position="378"/>
    </location>
</feature>
<feature type="compositionally biased region" description="Polar residues" evidence="1">
    <location>
        <begin position="353"/>
        <end position="363"/>
    </location>
</feature>
<keyword evidence="2" id="KW-0472">Membrane</keyword>
<sequence length="378" mass="42320">MFPTPAPEAMGPPTAMEVLLRRSGGVDTTNIVDTRQMSSGERFLVACFLGAAIWNAVAMFPMVFLTFKRLWTLYFWAMILSTLGILICSASQIISVATPQVNGMVDGVISCVGWVFMVTGQSVVLYSRLHLLAITPRVLRLVLWMIIVNGITIHITGTVLTVGTRLQPPTSVPFTEAYSVFERINITMFFTQETILSGLYLWKSRDLLGRYSKPKAVEEPGIRQYANPRAGTSLRVVKDILTQLIVVNILILFLDITILVLEVSDRHAHQCGFQRGSQPCTRLSMSLTAPTKCEITILNRLIDFANRSRNLNTEFHIVTDLQREWNSTLQRAFGTQTSAEIGTKNFVIPHNQRAGTKESSGSRISREKSLERHDHQHP</sequence>